<gene>
    <name evidence="1" type="ORF">C8N45_10430</name>
</gene>
<reference evidence="1 2" key="1">
    <citation type="submission" date="2018-04" db="EMBL/GenBank/DDBJ databases">
        <title>Genomic Encyclopedia of Archaeal and Bacterial Type Strains, Phase II (KMG-II): from individual species to whole genera.</title>
        <authorList>
            <person name="Goeker M."/>
        </authorList>
    </citation>
    <scope>NUCLEOTIDE SEQUENCE [LARGE SCALE GENOMIC DNA]</scope>
    <source>
        <strain evidence="1 2">DSM 29955</strain>
    </source>
</reference>
<dbReference type="EMBL" id="QBUD01000004">
    <property type="protein sequence ID" value="PUB15410.1"/>
    <property type="molecule type" value="Genomic_DNA"/>
</dbReference>
<keyword evidence="2" id="KW-1185">Reference proteome</keyword>
<evidence type="ECO:0000313" key="2">
    <source>
        <dbReference type="Proteomes" id="UP000244523"/>
    </source>
</evidence>
<comment type="caution">
    <text evidence="1">The sequence shown here is derived from an EMBL/GenBank/DDBJ whole genome shotgun (WGS) entry which is preliminary data.</text>
</comment>
<sequence>MWCALKRFDFDLRRQLKAKRYKSKQIIQIIIWPMQPLARLSKWHRSPMPPHQSCIR</sequence>
<protein>
    <submittedName>
        <fullName evidence="1">Uncharacterized protein</fullName>
    </submittedName>
</protein>
<name>A0A2T6KI52_9RHOB</name>
<dbReference type="AlphaFoldDB" id="A0A2T6KI52"/>
<proteinExistence type="predicted"/>
<evidence type="ECO:0000313" key="1">
    <source>
        <dbReference type="EMBL" id="PUB15410.1"/>
    </source>
</evidence>
<dbReference type="Proteomes" id="UP000244523">
    <property type="component" value="Unassembled WGS sequence"/>
</dbReference>
<organism evidence="1 2">
    <name type="scientific">Yoonia sediminilitoris</name>
    <dbReference type="NCBI Taxonomy" id="1286148"/>
    <lineage>
        <taxon>Bacteria</taxon>
        <taxon>Pseudomonadati</taxon>
        <taxon>Pseudomonadota</taxon>
        <taxon>Alphaproteobacteria</taxon>
        <taxon>Rhodobacterales</taxon>
        <taxon>Paracoccaceae</taxon>
        <taxon>Yoonia</taxon>
    </lineage>
</organism>
<accession>A0A2T6KI52</accession>